<proteinExistence type="predicted"/>
<reference evidence="1 2" key="1">
    <citation type="submission" date="2018-03" db="EMBL/GenBank/DDBJ databases">
        <title>A parallel universe: an anciently diverged bacterial symbiosis in a Hawaiian planthopper (Hemiptera: Cixiidae) reveals rearranged nutritional responsibilities.</title>
        <authorList>
            <person name="Bennett G."/>
            <person name="Mao M."/>
        </authorList>
    </citation>
    <scope>NUCLEOTIDE SEQUENCE [LARGE SCALE GENOMIC DNA]</scope>
    <source>
        <strain evidence="1 2">OLIH</strain>
    </source>
</reference>
<protein>
    <submittedName>
        <fullName evidence="1">Uncharacterized protein</fullName>
    </submittedName>
</protein>
<keyword evidence="2" id="KW-1185">Reference proteome</keyword>
<sequence>MKKHNEKKKKSYIPLTNLLNNKIHSYFSFLNKKYIHYVCNILEC</sequence>
<organism evidence="1 2">
    <name type="scientific">Candidatus Purcelliella pentastirinorum</name>
    <dbReference type="NCBI Taxonomy" id="472834"/>
    <lineage>
        <taxon>Bacteria</taxon>
        <taxon>Pseudomonadati</taxon>
        <taxon>Pseudomonadota</taxon>
        <taxon>Gammaproteobacteria</taxon>
        <taxon>Enterobacterales</taxon>
        <taxon>Enterobacteriaceae</taxon>
        <taxon>Candidatus Purcelliella</taxon>
    </lineage>
</organism>
<dbReference type="KEGG" id="ppet:C9I82_398"/>
<name>A0A346E048_9ENTR</name>
<dbReference type="Proteomes" id="UP000256856">
    <property type="component" value="Chromosome"/>
</dbReference>
<accession>A0A346E048</accession>
<dbReference type="EMBL" id="CP028374">
    <property type="protein sequence ID" value="AXN02353.1"/>
    <property type="molecule type" value="Genomic_DNA"/>
</dbReference>
<gene>
    <name evidence="1" type="ORF">C9I82_398</name>
</gene>
<dbReference type="AlphaFoldDB" id="A0A346E048"/>
<evidence type="ECO:0000313" key="2">
    <source>
        <dbReference type="Proteomes" id="UP000256856"/>
    </source>
</evidence>
<evidence type="ECO:0000313" key="1">
    <source>
        <dbReference type="EMBL" id="AXN02353.1"/>
    </source>
</evidence>